<feature type="transmembrane region" description="Helical" evidence="1">
    <location>
        <begin position="78"/>
        <end position="103"/>
    </location>
</feature>
<feature type="transmembrane region" description="Helical" evidence="1">
    <location>
        <begin position="41"/>
        <end position="66"/>
    </location>
</feature>
<dbReference type="AlphaFoldDB" id="A0A383B503"/>
<proteinExistence type="predicted"/>
<gene>
    <name evidence="2" type="ORF">METZ01_LOCUS468090</name>
</gene>
<evidence type="ECO:0000313" key="2">
    <source>
        <dbReference type="EMBL" id="SVE15236.1"/>
    </source>
</evidence>
<accession>A0A383B503</accession>
<dbReference type="EMBL" id="UINC01197644">
    <property type="protein sequence ID" value="SVE15236.1"/>
    <property type="molecule type" value="Genomic_DNA"/>
</dbReference>
<organism evidence="2">
    <name type="scientific">marine metagenome</name>
    <dbReference type="NCBI Taxonomy" id="408172"/>
    <lineage>
        <taxon>unclassified sequences</taxon>
        <taxon>metagenomes</taxon>
        <taxon>ecological metagenomes</taxon>
    </lineage>
</organism>
<feature type="transmembrane region" description="Helical" evidence="1">
    <location>
        <begin position="7"/>
        <end position="29"/>
    </location>
</feature>
<protein>
    <submittedName>
        <fullName evidence="2">Uncharacterized protein</fullName>
    </submittedName>
</protein>
<evidence type="ECO:0000256" key="1">
    <source>
        <dbReference type="SAM" id="Phobius"/>
    </source>
</evidence>
<keyword evidence="1" id="KW-0472">Membrane</keyword>
<name>A0A383B503_9ZZZZ</name>
<keyword evidence="1" id="KW-0812">Transmembrane</keyword>
<reference evidence="2" key="1">
    <citation type="submission" date="2018-05" db="EMBL/GenBank/DDBJ databases">
        <authorList>
            <person name="Lanie J.A."/>
            <person name="Ng W.-L."/>
            <person name="Kazmierczak K.M."/>
            <person name="Andrzejewski T.M."/>
            <person name="Davidsen T.M."/>
            <person name="Wayne K.J."/>
            <person name="Tettelin H."/>
            <person name="Glass J.I."/>
            <person name="Rusch D."/>
            <person name="Podicherti R."/>
            <person name="Tsui H.-C.T."/>
            <person name="Winkler M.E."/>
        </authorList>
    </citation>
    <scope>NUCLEOTIDE SEQUENCE</scope>
</reference>
<keyword evidence="1" id="KW-1133">Transmembrane helix</keyword>
<sequence>MTIQRIIVLGFIQATAVTLYIVLFGLVVTSFSTFEDESNEFLALLTGLLLFVTSACITGASVLAYPTVMVFRKQFREAGLLVAASVFWLGVALVMTLSIRWVMVNFA</sequence>